<dbReference type="RefSeq" id="WP_167476520.1">
    <property type="nucleotide sequence ID" value="NZ_CP046172.1"/>
</dbReference>
<name>A0A6G9YMB3_9NOCA</name>
<keyword evidence="2" id="KW-0547">Nucleotide-binding</keyword>
<evidence type="ECO:0000313" key="6">
    <source>
        <dbReference type="Proteomes" id="UP000503540"/>
    </source>
</evidence>
<dbReference type="Pfam" id="PF03029">
    <property type="entry name" value="ATP_bind_1"/>
    <property type="match status" value="1"/>
</dbReference>
<dbReference type="KEGG" id="nah:F5544_31105"/>
<dbReference type="InterPro" id="IPR027417">
    <property type="entry name" value="P-loop_NTPase"/>
</dbReference>
<comment type="similarity">
    <text evidence="1">Belongs to the GPN-loop GTPase family.</text>
</comment>
<protein>
    <submittedName>
        <fullName evidence="5">ATP-binding protein</fullName>
    </submittedName>
</protein>
<dbReference type="GO" id="GO:0005524">
    <property type="term" value="F:ATP binding"/>
    <property type="evidence" value="ECO:0007669"/>
    <property type="project" value="UniProtKB-KW"/>
</dbReference>
<dbReference type="PANTHER" id="PTHR42708">
    <property type="entry name" value="ATP/GTP-BINDING PROTEIN-RELATED"/>
    <property type="match status" value="1"/>
</dbReference>
<dbReference type="CDD" id="cd00882">
    <property type="entry name" value="Ras_like_GTPase"/>
    <property type="match status" value="1"/>
</dbReference>
<dbReference type="InterPro" id="IPR004130">
    <property type="entry name" value="Gpn"/>
</dbReference>
<evidence type="ECO:0000313" key="5">
    <source>
        <dbReference type="EMBL" id="QIS14063.1"/>
    </source>
</evidence>
<dbReference type="GO" id="GO:0016787">
    <property type="term" value="F:hydrolase activity"/>
    <property type="evidence" value="ECO:0007669"/>
    <property type="project" value="UniProtKB-KW"/>
</dbReference>
<evidence type="ECO:0000256" key="3">
    <source>
        <dbReference type="ARBA" id="ARBA00022801"/>
    </source>
</evidence>
<dbReference type="EMBL" id="CP046172">
    <property type="protein sequence ID" value="QIS14063.1"/>
    <property type="molecule type" value="Genomic_DNA"/>
</dbReference>
<accession>A0A6G9YMB3</accession>
<dbReference type="PANTHER" id="PTHR42708:SF1">
    <property type="entry name" value="GLIDING MOTILITY PROTEIN MGLA"/>
    <property type="match status" value="1"/>
</dbReference>
<evidence type="ECO:0000256" key="1">
    <source>
        <dbReference type="ARBA" id="ARBA00005290"/>
    </source>
</evidence>
<evidence type="ECO:0000256" key="2">
    <source>
        <dbReference type="ARBA" id="ARBA00022741"/>
    </source>
</evidence>
<evidence type="ECO:0000256" key="4">
    <source>
        <dbReference type="ARBA" id="ARBA00023134"/>
    </source>
</evidence>
<organism evidence="5 6">
    <name type="scientific">Nocardia arthritidis</name>
    <dbReference type="NCBI Taxonomy" id="228602"/>
    <lineage>
        <taxon>Bacteria</taxon>
        <taxon>Bacillati</taxon>
        <taxon>Actinomycetota</taxon>
        <taxon>Actinomycetes</taxon>
        <taxon>Mycobacteriales</taxon>
        <taxon>Nocardiaceae</taxon>
        <taxon>Nocardia</taxon>
    </lineage>
</organism>
<keyword evidence="6" id="KW-1185">Reference proteome</keyword>
<dbReference type="GO" id="GO:0005525">
    <property type="term" value="F:GTP binding"/>
    <property type="evidence" value="ECO:0007669"/>
    <property type="project" value="UniProtKB-KW"/>
</dbReference>
<proteinExistence type="inferred from homology"/>
<dbReference type="SUPFAM" id="SSF52540">
    <property type="entry name" value="P-loop containing nucleoside triphosphate hydrolases"/>
    <property type="match status" value="1"/>
</dbReference>
<reference evidence="5 6" key="1">
    <citation type="journal article" date="2019" name="ACS Chem. Biol.">
        <title>Identification and Mobilization of a Cryptic Antibiotic Biosynthesis Gene Locus from a Human-Pathogenic Nocardia Isolate.</title>
        <authorList>
            <person name="Herisse M."/>
            <person name="Ishida K."/>
            <person name="Porter J.L."/>
            <person name="Howden B."/>
            <person name="Hertweck C."/>
            <person name="Stinear T.P."/>
            <person name="Pidot S.J."/>
        </authorList>
    </citation>
    <scope>NUCLEOTIDE SEQUENCE [LARGE SCALE GENOMIC DNA]</scope>
    <source>
        <strain evidence="5 6">AUSMDU00012717</strain>
    </source>
</reference>
<dbReference type="InterPro" id="IPR052705">
    <property type="entry name" value="Gliding_Motility_GTPase"/>
</dbReference>
<keyword evidence="3" id="KW-0378">Hydrolase</keyword>
<sequence length="197" mass="21578">MVFAHSDRPRPTGPARSTKIAVAGGFGTGKTTFVGAISEIVPVRTEALVTEASAGIDSLAGLPGKESTTVAMDFGRITMSDELTLYLFGTPGQHRFWFMWDDIIRGAIGAVVLVDLRRIDESFAAIDYFEMRELPFIIAENVFPDSPEVDIGDIREALTVSNQVPILRIDARDRESVKRALITLTQHALNRLATDPM</sequence>
<dbReference type="Proteomes" id="UP000503540">
    <property type="component" value="Chromosome"/>
</dbReference>
<keyword evidence="5" id="KW-0067">ATP-binding</keyword>
<gene>
    <name evidence="5" type="ORF">F5544_31105</name>
</gene>
<dbReference type="AlphaFoldDB" id="A0A6G9YMB3"/>
<keyword evidence="4" id="KW-0342">GTP-binding</keyword>
<dbReference type="Gene3D" id="3.40.50.300">
    <property type="entry name" value="P-loop containing nucleotide triphosphate hydrolases"/>
    <property type="match status" value="1"/>
</dbReference>